<evidence type="ECO:0000313" key="2">
    <source>
        <dbReference type="Proteomes" id="UP000297693"/>
    </source>
</evidence>
<sequence length="343" mass="40183">MLSKRFLFYPLFLFAAILLLDKVFLLPLFHKEFLQAGNSVFYHHRKVLKERLVSDINLKDKKLAVVFGDSRSYPFSEKGIPKDKQKDWTLYNFSGPQGIPMYSYFTLRDILNKGVRPNFVILSLSPEAFDDSKGFINSPFLRLACDDQCLNEVWGHLGWKDKYEFLLDRLFSIRSVELNFGLFMNRLKRGKLSEYKASNNPEYQVINYGKGEYLMYATTANPIEKLEKDTRRVSAIYMKSYTLGDSQIAYVKSFLALTREHQIPTLVIWPKVYPKYYTNYIKFDLKHVWWEKIITLAKEAGASTIDMNESDTCDLFNDASHQSVYCFIDQMTMIWKTFAIRSN</sequence>
<dbReference type="RefSeq" id="WP_135621411.1">
    <property type="nucleotide sequence ID" value="NZ_RQGD01000002.1"/>
</dbReference>
<keyword evidence="2" id="KW-1185">Reference proteome</keyword>
<dbReference type="OrthoDB" id="316806at2"/>
<dbReference type="Proteomes" id="UP000297693">
    <property type="component" value="Unassembled WGS sequence"/>
</dbReference>
<proteinExistence type="predicted"/>
<evidence type="ECO:0000313" key="1">
    <source>
        <dbReference type="EMBL" id="TGL63915.1"/>
    </source>
</evidence>
<organism evidence="1 2">
    <name type="scientific">Leptospira ognonensis</name>
    <dbReference type="NCBI Taxonomy" id="2484945"/>
    <lineage>
        <taxon>Bacteria</taxon>
        <taxon>Pseudomonadati</taxon>
        <taxon>Spirochaetota</taxon>
        <taxon>Spirochaetia</taxon>
        <taxon>Leptospirales</taxon>
        <taxon>Leptospiraceae</taxon>
        <taxon>Leptospira</taxon>
    </lineage>
</organism>
<dbReference type="InterPro" id="IPR011468">
    <property type="entry name" value="DUF1574"/>
</dbReference>
<name>A0A4R9KDA5_9LEPT</name>
<comment type="caution">
    <text evidence="1">The sequence shown here is derived from an EMBL/GenBank/DDBJ whole genome shotgun (WGS) entry which is preliminary data.</text>
</comment>
<protein>
    <submittedName>
        <fullName evidence="1">DUF1574 domain-containing protein</fullName>
    </submittedName>
</protein>
<dbReference type="Pfam" id="PF07611">
    <property type="entry name" value="DUF1574"/>
    <property type="match status" value="1"/>
</dbReference>
<gene>
    <name evidence="1" type="ORF">EHQ58_00695</name>
</gene>
<dbReference type="AlphaFoldDB" id="A0A4R9KDA5"/>
<accession>A0A4R9KDA5</accession>
<dbReference type="EMBL" id="RQGD01000002">
    <property type="protein sequence ID" value="TGL63915.1"/>
    <property type="molecule type" value="Genomic_DNA"/>
</dbReference>
<reference evidence="1" key="1">
    <citation type="journal article" date="2019" name="PLoS Negl. Trop. Dis.">
        <title>Revisiting the worldwide diversity of Leptospira species in the environment.</title>
        <authorList>
            <person name="Vincent A.T."/>
            <person name="Schiettekatte O."/>
            <person name="Bourhy P."/>
            <person name="Veyrier F.J."/>
            <person name="Picardeau M."/>
        </authorList>
    </citation>
    <scope>NUCLEOTIDE SEQUENCE [LARGE SCALE GENOMIC DNA]</scope>
    <source>
        <strain evidence="1">201702476</strain>
    </source>
</reference>